<feature type="compositionally biased region" description="Low complexity" evidence="4">
    <location>
        <begin position="280"/>
        <end position="298"/>
    </location>
</feature>
<dbReference type="GO" id="GO:0042393">
    <property type="term" value="F:histone binding"/>
    <property type="evidence" value="ECO:0007669"/>
    <property type="project" value="TreeGrafter"/>
</dbReference>
<feature type="compositionally biased region" description="Basic and acidic residues" evidence="4">
    <location>
        <begin position="319"/>
        <end position="332"/>
    </location>
</feature>
<dbReference type="PANTHER" id="PTHR22691:SF8">
    <property type="entry name" value="PROTEIN SPT2 HOMOLOG"/>
    <property type="match status" value="1"/>
</dbReference>
<feature type="region of interest" description="Disordered" evidence="4">
    <location>
        <begin position="503"/>
        <end position="523"/>
    </location>
</feature>
<sequence length="523" mass="58800">MDFQELLNIAAENNKKAQKEVTQSKRYTTAIPPPKKEKRLSVDRAAIRARLEKKQQEAQQKASEEEAKKQQLLKLRAETKKKGKNSAEKPKTESNPRKQGYDDQKHEQKHQSFMKKVQKVADRTRREETDRPVTKAAPDRPTKPKKAASAPKGPMSYEQLLALAANQQKGSSRDDSKTPTRNDTLAAKPQPTTQNESKNHRKDDMAAKKALAARKLGEARREEGNKPRKNGDLKSTSTSSGKTPGSTTSTASSHPHRTNGKLKTASEKQGIPSRVKKPETVTSKPTASTAKTKHSSSAGPGKTRPSVTDTRRNGAQNSDRAKLARQELERKGPPAKLHQSRVQEYFERKPVANRPRIVPPERSPPRRQSKLDSYYDRAPSSSSNGRPQAGLDRRGPSGSGQVPRKRPGPPPGHPSFRAKRGRLLSEEESDYEDDGFIDDTPLEEGGGEDVSHYIKEIFGYDKSKYEDVSDWQLRNMEASYREVQQEEARTARLGMQEDLEDMRREREELKRLKGKAATKKKRR</sequence>
<evidence type="ECO:0000256" key="2">
    <source>
        <dbReference type="ARBA" id="ARBA00013786"/>
    </source>
</evidence>
<feature type="region of interest" description="Disordered" evidence="4">
    <location>
        <begin position="15"/>
        <end position="448"/>
    </location>
</feature>
<feature type="compositionally biased region" description="Basic and acidic residues" evidence="4">
    <location>
        <begin position="197"/>
        <end position="207"/>
    </location>
</feature>
<dbReference type="OMA" id="LDMQIRY"/>
<evidence type="ECO:0000256" key="1">
    <source>
        <dbReference type="ARBA" id="ARBA00006461"/>
    </source>
</evidence>
<dbReference type="Pfam" id="PF08243">
    <property type="entry name" value="SPT2"/>
    <property type="match status" value="1"/>
</dbReference>
<organism evidence="6 7">
    <name type="scientific">Patiria miniata</name>
    <name type="common">Bat star</name>
    <name type="synonym">Asterina miniata</name>
    <dbReference type="NCBI Taxonomy" id="46514"/>
    <lineage>
        <taxon>Eukaryota</taxon>
        <taxon>Metazoa</taxon>
        <taxon>Echinodermata</taxon>
        <taxon>Eleutherozoa</taxon>
        <taxon>Asterozoa</taxon>
        <taxon>Asteroidea</taxon>
        <taxon>Valvatacea</taxon>
        <taxon>Valvatida</taxon>
        <taxon>Asterinidae</taxon>
        <taxon>Patiria</taxon>
    </lineage>
</organism>
<dbReference type="AlphaFoldDB" id="A0A913Z738"/>
<evidence type="ECO:0000313" key="7">
    <source>
        <dbReference type="Proteomes" id="UP000887568"/>
    </source>
</evidence>
<accession>A0A913Z738</accession>
<feature type="compositionally biased region" description="Acidic residues" evidence="4">
    <location>
        <begin position="426"/>
        <end position="447"/>
    </location>
</feature>
<dbReference type="GeneID" id="119721506"/>
<evidence type="ECO:0000313" key="6">
    <source>
        <dbReference type="EnsemblMetazoa" id="XP_038047514.1"/>
    </source>
</evidence>
<evidence type="ECO:0000259" key="5">
    <source>
        <dbReference type="Pfam" id="PF22878"/>
    </source>
</evidence>
<keyword evidence="7" id="KW-1185">Reference proteome</keyword>
<dbReference type="OrthoDB" id="6259853at2759"/>
<feature type="compositionally biased region" description="Basic and acidic residues" evidence="4">
    <location>
        <begin position="39"/>
        <end position="110"/>
    </location>
</feature>
<dbReference type="GO" id="GO:0006334">
    <property type="term" value="P:nucleosome assembly"/>
    <property type="evidence" value="ECO:0007669"/>
    <property type="project" value="TreeGrafter"/>
</dbReference>
<dbReference type="EnsemblMetazoa" id="XM_038191586.1">
    <property type="protein sequence ID" value="XP_038047514.1"/>
    <property type="gene ID" value="LOC119721506"/>
</dbReference>
<feature type="compositionally biased region" description="Polar residues" evidence="4">
    <location>
        <begin position="305"/>
        <end position="318"/>
    </location>
</feature>
<dbReference type="Pfam" id="PF22878">
    <property type="entry name" value="SPT2_N"/>
    <property type="match status" value="1"/>
</dbReference>
<dbReference type="SMART" id="SM00784">
    <property type="entry name" value="SPT2"/>
    <property type="match status" value="1"/>
</dbReference>
<dbReference type="InterPro" id="IPR054552">
    <property type="entry name" value="SPT2_N"/>
</dbReference>
<dbReference type="RefSeq" id="XP_038047514.1">
    <property type="nucleotide sequence ID" value="XM_038191586.1"/>
</dbReference>
<dbReference type="PANTHER" id="PTHR22691">
    <property type="entry name" value="YEAST SPT2-RELATED"/>
    <property type="match status" value="1"/>
</dbReference>
<keyword evidence="3" id="KW-0175">Coiled coil</keyword>
<evidence type="ECO:0000256" key="3">
    <source>
        <dbReference type="ARBA" id="ARBA00023054"/>
    </source>
</evidence>
<comment type="similarity">
    <text evidence="1">Belongs to the SPT2 family.</text>
</comment>
<feature type="compositionally biased region" description="Basic residues" evidence="4">
    <location>
        <begin position="512"/>
        <end position="523"/>
    </location>
</feature>
<feature type="domain" description="SPT2 homolog N-terminal" evidence="5">
    <location>
        <begin position="1"/>
        <end position="84"/>
    </location>
</feature>
<dbReference type="Proteomes" id="UP000887568">
    <property type="component" value="Unplaced"/>
</dbReference>
<feature type="compositionally biased region" description="Basic and acidic residues" evidence="4">
    <location>
        <begin position="215"/>
        <end position="232"/>
    </location>
</feature>
<dbReference type="GO" id="GO:0006360">
    <property type="term" value="P:transcription by RNA polymerase I"/>
    <property type="evidence" value="ECO:0007669"/>
    <property type="project" value="TreeGrafter"/>
</dbReference>
<feature type="compositionally biased region" description="Basic and acidic residues" evidence="4">
    <location>
        <begin position="171"/>
        <end position="180"/>
    </location>
</feature>
<evidence type="ECO:0000256" key="4">
    <source>
        <dbReference type="SAM" id="MobiDB-lite"/>
    </source>
</evidence>
<name>A0A913Z738_PATMI</name>
<protein>
    <recommendedName>
        <fullName evidence="2">Protein SPT2 homolog</fullName>
    </recommendedName>
</protein>
<feature type="compositionally biased region" description="Low complexity" evidence="4">
    <location>
        <begin position="234"/>
        <end position="253"/>
    </location>
</feature>
<reference evidence="6" key="1">
    <citation type="submission" date="2022-11" db="UniProtKB">
        <authorList>
            <consortium name="EnsemblMetazoa"/>
        </authorList>
    </citation>
    <scope>IDENTIFICATION</scope>
</reference>
<dbReference type="GO" id="GO:0005730">
    <property type="term" value="C:nucleolus"/>
    <property type="evidence" value="ECO:0007669"/>
    <property type="project" value="TreeGrafter"/>
</dbReference>
<dbReference type="InterPro" id="IPR013256">
    <property type="entry name" value="Chromatin_SPT2"/>
</dbReference>
<proteinExistence type="inferred from homology"/>
<dbReference type="GO" id="GO:0003677">
    <property type="term" value="F:DNA binding"/>
    <property type="evidence" value="ECO:0007669"/>
    <property type="project" value="TreeGrafter"/>
</dbReference>
<feature type="compositionally biased region" description="Basic and acidic residues" evidence="4">
    <location>
        <begin position="119"/>
        <end position="142"/>
    </location>
</feature>